<reference evidence="3" key="1">
    <citation type="submission" date="2019-04" db="EMBL/GenBank/DDBJ databases">
        <title>Genome assembly of Zosterops borbonicus 15179.</title>
        <authorList>
            <person name="Leroy T."/>
            <person name="Anselmetti Y."/>
            <person name="Tilak M.-K."/>
            <person name="Nabholz B."/>
        </authorList>
    </citation>
    <scope>NUCLEOTIDE SEQUENCE</scope>
    <source>
        <strain evidence="3">HGM_15179</strain>
        <tissue evidence="3">Muscle</tissue>
    </source>
</reference>
<keyword evidence="4" id="KW-1185">Reference proteome</keyword>
<accession>A0A8K1LT78</accession>
<comment type="caution">
    <text evidence="3">The sequence shown here is derived from an EMBL/GenBank/DDBJ whole genome shotgun (WGS) entry which is preliminary data.</text>
</comment>
<sequence>MKSKTSISLKKRNLQRLANNGLDPYVLLVFLIAPAVWQVENMLLPRNGIIDSRQYLLPGLNLLMALAFIAVACLYIAECKIFPDNILFAERRRASRNSKSVQDRKEEEDLGNYRSVSLTSVPGKIRGQIVLSVIMQHVQGNQGIRPSQHGLGKGRSCLTSMISCDKMTCSVDEGKAVDVVYLDFSKAFDNISHSILLEKLAAHGLDR</sequence>
<dbReference type="PANTHER" id="PTHR33332">
    <property type="entry name" value="REVERSE TRANSCRIPTASE DOMAIN-CONTAINING PROTEIN"/>
    <property type="match status" value="1"/>
</dbReference>
<organism evidence="3 4">
    <name type="scientific">Zosterops borbonicus</name>
    <dbReference type="NCBI Taxonomy" id="364589"/>
    <lineage>
        <taxon>Eukaryota</taxon>
        <taxon>Metazoa</taxon>
        <taxon>Chordata</taxon>
        <taxon>Craniata</taxon>
        <taxon>Vertebrata</taxon>
        <taxon>Euteleostomi</taxon>
        <taxon>Archelosauria</taxon>
        <taxon>Archosauria</taxon>
        <taxon>Dinosauria</taxon>
        <taxon>Saurischia</taxon>
        <taxon>Theropoda</taxon>
        <taxon>Coelurosauria</taxon>
        <taxon>Aves</taxon>
        <taxon>Neognathae</taxon>
        <taxon>Neoaves</taxon>
        <taxon>Telluraves</taxon>
        <taxon>Australaves</taxon>
        <taxon>Passeriformes</taxon>
        <taxon>Sylvioidea</taxon>
        <taxon>Zosteropidae</taxon>
        <taxon>Zosterops</taxon>
    </lineage>
</organism>
<protein>
    <recommendedName>
        <fullName evidence="2">Reverse transcriptase domain-containing protein</fullName>
    </recommendedName>
</protein>
<proteinExistence type="predicted"/>
<feature type="domain" description="Reverse transcriptase" evidence="2">
    <location>
        <begin position="107"/>
        <end position="206"/>
    </location>
</feature>
<feature type="transmembrane region" description="Helical" evidence="1">
    <location>
        <begin position="59"/>
        <end position="77"/>
    </location>
</feature>
<keyword evidence="1" id="KW-1133">Transmembrane helix</keyword>
<dbReference type="InterPro" id="IPR000477">
    <property type="entry name" value="RT_dom"/>
</dbReference>
<dbReference type="AlphaFoldDB" id="A0A8K1LT78"/>
<keyword evidence="1" id="KW-0472">Membrane</keyword>
<gene>
    <name evidence="3" type="ORF">HGM15179_002278</name>
</gene>
<evidence type="ECO:0000256" key="1">
    <source>
        <dbReference type="SAM" id="Phobius"/>
    </source>
</evidence>
<dbReference type="Proteomes" id="UP000796761">
    <property type="component" value="Unassembled WGS sequence"/>
</dbReference>
<feature type="transmembrane region" description="Helical" evidence="1">
    <location>
        <begin position="21"/>
        <end position="39"/>
    </location>
</feature>
<evidence type="ECO:0000313" key="4">
    <source>
        <dbReference type="Proteomes" id="UP000796761"/>
    </source>
</evidence>
<evidence type="ECO:0000313" key="3">
    <source>
        <dbReference type="EMBL" id="TRZ24813.1"/>
    </source>
</evidence>
<keyword evidence="1" id="KW-0812">Transmembrane</keyword>
<dbReference type="Pfam" id="PF00078">
    <property type="entry name" value="RVT_1"/>
    <property type="match status" value="1"/>
</dbReference>
<dbReference type="OrthoDB" id="416454at2759"/>
<dbReference type="EMBL" id="SWJQ01000039">
    <property type="protein sequence ID" value="TRZ24813.1"/>
    <property type="molecule type" value="Genomic_DNA"/>
</dbReference>
<name>A0A8K1LT78_9PASS</name>
<evidence type="ECO:0000259" key="2">
    <source>
        <dbReference type="Pfam" id="PF00078"/>
    </source>
</evidence>